<feature type="compositionally biased region" description="Polar residues" evidence="1">
    <location>
        <begin position="696"/>
        <end position="718"/>
    </location>
</feature>
<feature type="region of interest" description="Disordered" evidence="1">
    <location>
        <begin position="564"/>
        <end position="769"/>
    </location>
</feature>
<feature type="compositionally biased region" description="Basic and acidic residues" evidence="1">
    <location>
        <begin position="148"/>
        <end position="160"/>
    </location>
</feature>
<comment type="caution">
    <text evidence="2">The sequence shown here is derived from an EMBL/GenBank/DDBJ whole genome shotgun (WGS) entry which is preliminary data.</text>
</comment>
<proteinExistence type="predicted"/>
<feature type="compositionally biased region" description="Acidic residues" evidence="1">
    <location>
        <begin position="737"/>
        <end position="748"/>
    </location>
</feature>
<feature type="region of interest" description="Disordered" evidence="1">
    <location>
        <begin position="278"/>
        <end position="320"/>
    </location>
</feature>
<feature type="compositionally biased region" description="Polar residues" evidence="1">
    <location>
        <begin position="214"/>
        <end position="227"/>
    </location>
</feature>
<dbReference type="OrthoDB" id="2981202at2759"/>
<evidence type="ECO:0000313" key="3">
    <source>
        <dbReference type="Proteomes" id="UP000812287"/>
    </source>
</evidence>
<keyword evidence="3" id="KW-1185">Reference proteome</keyword>
<dbReference type="AlphaFoldDB" id="A0A9P8ASK9"/>
<feature type="region of interest" description="Disordered" evidence="1">
    <location>
        <begin position="349"/>
        <end position="548"/>
    </location>
</feature>
<feature type="compositionally biased region" description="Polar residues" evidence="1">
    <location>
        <begin position="624"/>
        <end position="633"/>
    </location>
</feature>
<protein>
    <submittedName>
        <fullName evidence="2">Uncharacterized protein</fullName>
    </submittedName>
</protein>
<feature type="compositionally biased region" description="Basic and acidic residues" evidence="1">
    <location>
        <begin position="749"/>
        <end position="758"/>
    </location>
</feature>
<sequence>MSLILAISIVMPNLRNPRRREGKNRLMIQNRIGWRMLKGTVLLQHRSLPPLTDPGNSGVSKSSAGTPSRVANAIKKKTLLSNEDEAEETVADAYDKFFRSGQESDHEETEVSSQTAISNKNAKKRPTETIKPDENLTNSKRVGQRKAKQSDAETSKRASTAEELEAAQATIRAAIAQNSLRRNQATVNDTATADAGLSAAISKLSSSIMGGPPTYTSDTVPATETRPSSSSISKEAKSRRLKKLPHVNGHSHTTLHAPLEPRSSAAVSTIEMDVFGPVTNPSSAVKKWSESGPKNNGREGDSSLDKSSPNGGVTLKEMISGDDEELGALIRGPQRGRMSVGQILSVAIAGRDEDDVNGELEEDEEIQPKYRSFSVADASSSEDEIEDGASSDAVPETGRQASVPLVASSIPQEHRCASPAMGSSAADLKVVVSKGSEQPAGDDDHPVNGALVPAAPEEESHAPPISPKLPTRPEPDSPIESFDEPQQAFQTHIWSPPPRTNGLLKRMKGKSVSLSPQKPRLQPPMLSRNGKLNGVSEEADPEAPKIASQLPSTQLTALMESIDFDSAPKPVSPTLRRQSLDTWAILKPSSPNTDADSSMNYDELVSMNYEELTSSTRNDRRLASQVTTQQTAERASPSDFHDSQPTDDPLFLPSECQHPFPYSQYQAGTDDQALDANDSEDEDEVEATVKSERDVTASSFRRLTDIGSQRNFFSNQPLGRQKAAFSRLTQKDLYGNEIDDDESDSSDGDSDRGTEKTSHIPQSRRAGAK</sequence>
<dbReference type="EMBL" id="MU250534">
    <property type="protein sequence ID" value="KAG7446240.1"/>
    <property type="molecule type" value="Genomic_DNA"/>
</dbReference>
<feature type="region of interest" description="Disordered" evidence="1">
    <location>
        <begin position="100"/>
        <end position="161"/>
    </location>
</feature>
<feature type="region of interest" description="Disordered" evidence="1">
    <location>
        <begin position="205"/>
        <end position="262"/>
    </location>
</feature>
<feature type="compositionally biased region" description="Basic and acidic residues" evidence="1">
    <location>
        <begin position="125"/>
        <end position="134"/>
    </location>
</feature>
<feature type="region of interest" description="Disordered" evidence="1">
    <location>
        <begin position="47"/>
        <end position="70"/>
    </location>
</feature>
<dbReference type="Proteomes" id="UP000812287">
    <property type="component" value="Unassembled WGS sequence"/>
</dbReference>
<feature type="compositionally biased region" description="Polar residues" evidence="1">
    <location>
        <begin position="54"/>
        <end position="66"/>
    </location>
</feature>
<gene>
    <name evidence="2" type="ORF">BT62DRAFT_105505</name>
</gene>
<feature type="compositionally biased region" description="Acidic residues" evidence="1">
    <location>
        <begin position="352"/>
        <end position="365"/>
    </location>
</feature>
<feature type="compositionally biased region" description="Polar residues" evidence="1">
    <location>
        <begin position="589"/>
        <end position="600"/>
    </location>
</feature>
<accession>A0A9P8ASK9</accession>
<evidence type="ECO:0000256" key="1">
    <source>
        <dbReference type="SAM" id="MobiDB-lite"/>
    </source>
</evidence>
<dbReference type="GeneID" id="66100846"/>
<feature type="compositionally biased region" description="Acidic residues" evidence="1">
    <location>
        <begin position="380"/>
        <end position="389"/>
    </location>
</feature>
<evidence type="ECO:0000313" key="2">
    <source>
        <dbReference type="EMBL" id="KAG7446240.1"/>
    </source>
</evidence>
<reference evidence="2" key="1">
    <citation type="submission" date="2020-11" db="EMBL/GenBank/DDBJ databases">
        <title>Adaptations for nitrogen fixation in a non-lichenized fungal sporocarp promotes dispersal by wood-feeding termites.</title>
        <authorList>
            <consortium name="DOE Joint Genome Institute"/>
            <person name="Koch R.A."/>
            <person name="Yoon G."/>
            <person name="Arayal U."/>
            <person name="Lail K."/>
            <person name="Amirebrahimi M."/>
            <person name="Labutti K."/>
            <person name="Lipzen A."/>
            <person name="Riley R."/>
            <person name="Barry K."/>
            <person name="Henrissat B."/>
            <person name="Grigoriev I.V."/>
            <person name="Herr J.R."/>
            <person name="Aime M.C."/>
        </authorList>
    </citation>
    <scope>NUCLEOTIDE SEQUENCE</scope>
    <source>
        <strain evidence="2">MCA 3950</strain>
    </source>
</reference>
<feature type="compositionally biased region" description="Polar residues" evidence="1">
    <location>
        <begin position="111"/>
        <end position="120"/>
    </location>
</feature>
<name>A0A9P8ASK9_9AGAR</name>
<feature type="compositionally biased region" description="Acidic residues" evidence="1">
    <location>
        <begin position="677"/>
        <end position="686"/>
    </location>
</feature>
<dbReference type="RefSeq" id="XP_043039740.1">
    <property type="nucleotide sequence ID" value="XM_043178554.1"/>
</dbReference>
<organism evidence="2 3">
    <name type="scientific">Guyanagaster necrorhizus</name>
    <dbReference type="NCBI Taxonomy" id="856835"/>
    <lineage>
        <taxon>Eukaryota</taxon>
        <taxon>Fungi</taxon>
        <taxon>Dikarya</taxon>
        <taxon>Basidiomycota</taxon>
        <taxon>Agaricomycotina</taxon>
        <taxon>Agaricomycetes</taxon>
        <taxon>Agaricomycetidae</taxon>
        <taxon>Agaricales</taxon>
        <taxon>Marasmiineae</taxon>
        <taxon>Physalacriaceae</taxon>
        <taxon>Guyanagaster</taxon>
    </lineage>
</organism>